<dbReference type="Proteomes" id="UP001054252">
    <property type="component" value="Unassembled WGS sequence"/>
</dbReference>
<protein>
    <submittedName>
        <fullName evidence="1">Uncharacterized protein</fullName>
    </submittedName>
</protein>
<dbReference type="EMBL" id="BPVZ01000304">
    <property type="protein sequence ID" value="GKV49543.1"/>
    <property type="molecule type" value="Genomic_DNA"/>
</dbReference>
<organism evidence="1 2">
    <name type="scientific">Rubroshorea leprosula</name>
    <dbReference type="NCBI Taxonomy" id="152421"/>
    <lineage>
        <taxon>Eukaryota</taxon>
        <taxon>Viridiplantae</taxon>
        <taxon>Streptophyta</taxon>
        <taxon>Embryophyta</taxon>
        <taxon>Tracheophyta</taxon>
        <taxon>Spermatophyta</taxon>
        <taxon>Magnoliopsida</taxon>
        <taxon>eudicotyledons</taxon>
        <taxon>Gunneridae</taxon>
        <taxon>Pentapetalae</taxon>
        <taxon>rosids</taxon>
        <taxon>malvids</taxon>
        <taxon>Malvales</taxon>
        <taxon>Dipterocarpaceae</taxon>
        <taxon>Rubroshorea</taxon>
    </lineage>
</organism>
<reference evidence="1 2" key="1">
    <citation type="journal article" date="2021" name="Commun. Biol.">
        <title>The genome of Shorea leprosula (Dipterocarpaceae) highlights the ecological relevance of drought in aseasonal tropical rainforests.</title>
        <authorList>
            <person name="Ng K.K.S."/>
            <person name="Kobayashi M.J."/>
            <person name="Fawcett J.A."/>
            <person name="Hatakeyama M."/>
            <person name="Paape T."/>
            <person name="Ng C.H."/>
            <person name="Ang C.C."/>
            <person name="Tnah L.H."/>
            <person name="Lee C.T."/>
            <person name="Nishiyama T."/>
            <person name="Sese J."/>
            <person name="O'Brien M.J."/>
            <person name="Copetti D."/>
            <person name="Mohd Noor M.I."/>
            <person name="Ong R.C."/>
            <person name="Putra M."/>
            <person name="Sireger I.Z."/>
            <person name="Indrioko S."/>
            <person name="Kosugi Y."/>
            <person name="Izuno A."/>
            <person name="Isagi Y."/>
            <person name="Lee S.L."/>
            <person name="Shimizu K.K."/>
        </authorList>
    </citation>
    <scope>NUCLEOTIDE SEQUENCE [LARGE SCALE GENOMIC DNA]</scope>
    <source>
        <strain evidence="1">214</strain>
    </source>
</reference>
<name>A0AAV5MJ73_9ROSI</name>
<dbReference type="AlphaFoldDB" id="A0AAV5MJ73"/>
<gene>
    <name evidence="1" type="ORF">SLEP1_g56286</name>
</gene>
<accession>A0AAV5MJ73</accession>
<sequence>MVAEIKRLTLSEGADKVLCCGSQGASQSIKATNCQLMRFQPGS</sequence>
<evidence type="ECO:0000313" key="2">
    <source>
        <dbReference type="Proteomes" id="UP001054252"/>
    </source>
</evidence>
<keyword evidence="2" id="KW-1185">Reference proteome</keyword>
<evidence type="ECO:0000313" key="1">
    <source>
        <dbReference type="EMBL" id="GKV49543.1"/>
    </source>
</evidence>
<comment type="caution">
    <text evidence="1">The sequence shown here is derived from an EMBL/GenBank/DDBJ whole genome shotgun (WGS) entry which is preliminary data.</text>
</comment>
<proteinExistence type="predicted"/>